<evidence type="ECO:0000256" key="1">
    <source>
        <dbReference type="SAM" id="MobiDB-lite"/>
    </source>
</evidence>
<dbReference type="InterPro" id="IPR004013">
    <property type="entry name" value="PHP_dom"/>
</dbReference>
<reference evidence="3" key="1">
    <citation type="submission" date="2020-05" db="EMBL/GenBank/DDBJ databases">
        <authorList>
            <person name="Chiriac C."/>
            <person name="Salcher M."/>
            <person name="Ghai R."/>
            <person name="Kavagutti S V."/>
        </authorList>
    </citation>
    <scope>NUCLEOTIDE SEQUENCE</scope>
</reference>
<dbReference type="Gene3D" id="3.40.50.2000">
    <property type="entry name" value="Glycogen Phosphorylase B"/>
    <property type="match status" value="2"/>
</dbReference>
<dbReference type="PANTHER" id="PTHR42924">
    <property type="entry name" value="EXONUCLEASE"/>
    <property type="match status" value="1"/>
</dbReference>
<dbReference type="Pfam" id="PF02811">
    <property type="entry name" value="PHP"/>
    <property type="match status" value="1"/>
</dbReference>
<dbReference type="InterPro" id="IPR003141">
    <property type="entry name" value="Pol/His_phosphatase_N"/>
</dbReference>
<dbReference type="InterPro" id="IPR028098">
    <property type="entry name" value="Glyco_trans_4-like_N"/>
</dbReference>
<gene>
    <name evidence="3" type="ORF">UFOPK3444_00838</name>
</gene>
<dbReference type="PANTHER" id="PTHR42924:SF3">
    <property type="entry name" value="POLYMERASE_HISTIDINOL PHOSPHATASE N-TERMINAL DOMAIN-CONTAINING PROTEIN"/>
    <property type="match status" value="1"/>
</dbReference>
<name>A0A6J7DPN9_9ZZZZ</name>
<dbReference type="Pfam" id="PF13263">
    <property type="entry name" value="PHP_C"/>
    <property type="match status" value="1"/>
</dbReference>
<sequence>MTDSLAIAQVSPVPWDAPGHLAGQVRLISNGLAQRGHQVVVLAPGRSAGEAAAGRRTVSTAKRSGLDLLPKPGGKPVVIHVGEALPLTGRTRRSLPAGATRALEDVLETLELDVVHLHEPLPGGVSGAALRFSRALNIGHFHRPQPRFPATDVGRRVGGALYGRLDACLADYATALPAIREVAPANAEVVLPSLTTADHSNDPTGDVVITQVVGSERSALRTTLRALRKLPGEGWRARIAVQPGSPPPASIGSEIRDRVEIVEVDAGGEEAFISGSDIVVIGGTATAPRPVAVLAALAVGAVPVATTVPVHELLLEDGRLGPCYGVGDHQTLAAQLTTALANPARVAKWRSEASGLRGRLDETVLLDRIEATCAELVSRRHDVRARPDLAERIAERPLIDVDLHMHTDHSYDCATPVEVLLAEARAKGLGAIAVTDHNEVSGAIDAAEKASGIKIIISEEIKTADQGEVIGLFIKKRIPPGMTLRETLDEIHAQGGLAYVPHPFDRMHSVPDYEHLLAEIDRIDAIEVYNARIAVGEFNEEAARFASKYRLPAGAGSDSHVAQGLGSVRIRMRDFDGPEEFLESLRQADIVRSPSSLFFVQALKFIQTKATPTGARAASKRRRVRKAARKS</sequence>
<protein>
    <submittedName>
        <fullName evidence="3">Unannotated protein</fullName>
    </submittedName>
</protein>
<dbReference type="EMBL" id="CAFBLU010000011">
    <property type="protein sequence ID" value="CAB4872952.1"/>
    <property type="molecule type" value="Genomic_DNA"/>
</dbReference>
<dbReference type="SMART" id="SM00481">
    <property type="entry name" value="POLIIIAc"/>
    <property type="match status" value="1"/>
</dbReference>
<dbReference type="GO" id="GO:0004534">
    <property type="term" value="F:5'-3' RNA exonuclease activity"/>
    <property type="evidence" value="ECO:0007669"/>
    <property type="project" value="TreeGrafter"/>
</dbReference>
<feature type="domain" description="Polymerase/histidinol phosphatase N-terminal" evidence="2">
    <location>
        <begin position="401"/>
        <end position="465"/>
    </location>
</feature>
<dbReference type="AlphaFoldDB" id="A0A6J7DPN9"/>
<dbReference type="InterPro" id="IPR052018">
    <property type="entry name" value="PHP_domain"/>
</dbReference>
<organism evidence="3">
    <name type="scientific">freshwater metagenome</name>
    <dbReference type="NCBI Taxonomy" id="449393"/>
    <lineage>
        <taxon>unclassified sequences</taxon>
        <taxon>metagenomes</taxon>
        <taxon>ecological metagenomes</taxon>
    </lineage>
</organism>
<dbReference type="Gene3D" id="3.20.20.140">
    <property type="entry name" value="Metal-dependent hydrolases"/>
    <property type="match status" value="1"/>
</dbReference>
<dbReference type="SUPFAM" id="SSF89550">
    <property type="entry name" value="PHP domain-like"/>
    <property type="match status" value="1"/>
</dbReference>
<evidence type="ECO:0000259" key="2">
    <source>
        <dbReference type="SMART" id="SM00481"/>
    </source>
</evidence>
<evidence type="ECO:0000313" key="3">
    <source>
        <dbReference type="EMBL" id="CAB4872952.1"/>
    </source>
</evidence>
<dbReference type="CDD" id="cd07432">
    <property type="entry name" value="PHP_HisPPase"/>
    <property type="match status" value="1"/>
</dbReference>
<dbReference type="Pfam" id="PF13439">
    <property type="entry name" value="Glyco_transf_4"/>
    <property type="match status" value="1"/>
</dbReference>
<dbReference type="SUPFAM" id="SSF53756">
    <property type="entry name" value="UDP-Glycosyltransferase/glycogen phosphorylase"/>
    <property type="match status" value="1"/>
</dbReference>
<accession>A0A6J7DPN9</accession>
<proteinExistence type="predicted"/>
<feature type="region of interest" description="Disordered" evidence="1">
    <location>
        <begin position="611"/>
        <end position="631"/>
    </location>
</feature>
<dbReference type="GO" id="GO:0035312">
    <property type="term" value="F:5'-3' DNA exonuclease activity"/>
    <property type="evidence" value="ECO:0007669"/>
    <property type="project" value="TreeGrafter"/>
</dbReference>
<feature type="compositionally biased region" description="Basic residues" evidence="1">
    <location>
        <begin position="618"/>
        <end position="631"/>
    </location>
</feature>
<dbReference type="InterPro" id="IPR016195">
    <property type="entry name" value="Pol/histidinol_Pase-like"/>
</dbReference>